<evidence type="ECO:0000313" key="5">
    <source>
        <dbReference type="Proteomes" id="UP001180754"/>
    </source>
</evidence>
<keyword evidence="2" id="KW-0378">Hydrolase</keyword>
<dbReference type="Pfam" id="PF14310">
    <property type="entry name" value="Fn3-like"/>
    <property type="match status" value="1"/>
</dbReference>
<dbReference type="PANTHER" id="PTHR42715">
    <property type="entry name" value="BETA-GLUCOSIDASE"/>
    <property type="match status" value="1"/>
</dbReference>
<dbReference type="InterPro" id="IPR050288">
    <property type="entry name" value="Cellulose_deg_GH3"/>
</dbReference>
<protein>
    <submittedName>
        <fullName evidence="4">Fibronectin type III-like domain-contianing protein</fullName>
    </submittedName>
</protein>
<feature type="domain" description="Fibronectin type III-like" evidence="3">
    <location>
        <begin position="36"/>
        <end position="106"/>
    </location>
</feature>
<dbReference type="RefSeq" id="WP_311731376.1">
    <property type="nucleotide sequence ID" value="NZ_JAVRFD010000691.1"/>
</dbReference>
<evidence type="ECO:0000313" key="4">
    <source>
        <dbReference type="EMBL" id="MDT0551032.1"/>
    </source>
</evidence>
<proteinExistence type="inferred from homology"/>
<keyword evidence="5" id="KW-1185">Reference proteome</keyword>
<dbReference type="Gene3D" id="2.60.40.10">
    <property type="entry name" value="Immunoglobulins"/>
    <property type="match status" value="1"/>
</dbReference>
<feature type="non-terminal residue" evidence="4">
    <location>
        <position position="150"/>
    </location>
</feature>
<name>A0ABU2XYP8_9ACTN</name>
<accession>A0ABU2XYP8</accession>
<dbReference type="Proteomes" id="UP001180754">
    <property type="component" value="Unassembled WGS sequence"/>
</dbReference>
<comment type="similarity">
    <text evidence="1">Belongs to the glycosyl hydrolase 3 family.</text>
</comment>
<dbReference type="PANTHER" id="PTHR42715:SF10">
    <property type="entry name" value="BETA-GLUCOSIDASE"/>
    <property type="match status" value="1"/>
</dbReference>
<feature type="non-terminal residue" evidence="4">
    <location>
        <position position="1"/>
    </location>
</feature>
<gene>
    <name evidence="4" type="ORF">RND15_51630</name>
</gene>
<dbReference type="EMBL" id="JAVRFD010000691">
    <property type="protein sequence ID" value="MDT0551032.1"/>
    <property type="molecule type" value="Genomic_DNA"/>
</dbReference>
<dbReference type="InterPro" id="IPR026891">
    <property type="entry name" value="Fn3-like"/>
</dbReference>
<dbReference type="SMART" id="SM01217">
    <property type="entry name" value="Fn3_like"/>
    <property type="match status" value="1"/>
</dbReference>
<reference evidence="4" key="1">
    <citation type="submission" date="2024-05" db="EMBL/GenBank/DDBJ databases">
        <title>30 novel species of actinomycetes from the DSMZ collection.</title>
        <authorList>
            <person name="Nouioui I."/>
        </authorList>
    </citation>
    <scope>NUCLEOTIDE SEQUENCE</scope>
    <source>
        <strain evidence="4">DSM 41529</strain>
    </source>
</reference>
<dbReference type="InterPro" id="IPR013783">
    <property type="entry name" value="Ig-like_fold"/>
</dbReference>
<evidence type="ECO:0000256" key="2">
    <source>
        <dbReference type="ARBA" id="ARBA00022801"/>
    </source>
</evidence>
<evidence type="ECO:0000256" key="1">
    <source>
        <dbReference type="ARBA" id="ARBA00005336"/>
    </source>
</evidence>
<comment type="caution">
    <text evidence="4">The sequence shown here is derived from an EMBL/GenBank/DDBJ whole genome shotgun (WGS) entry which is preliminary data.</text>
</comment>
<evidence type="ECO:0000259" key="3">
    <source>
        <dbReference type="SMART" id="SM01217"/>
    </source>
</evidence>
<organism evidence="4 5">
    <name type="scientific">Streptomyces lonegramiae</name>
    <dbReference type="NCBI Taxonomy" id="3075524"/>
    <lineage>
        <taxon>Bacteria</taxon>
        <taxon>Bacillati</taxon>
        <taxon>Actinomycetota</taxon>
        <taxon>Actinomycetes</taxon>
        <taxon>Kitasatosporales</taxon>
        <taxon>Streptomycetaceae</taxon>
        <taxon>Streptomyces</taxon>
    </lineage>
</organism>
<sequence>LSYTRIEDSGLAVDAVGEGLSVRLPVTNTGARPGREVVQVYAGLPGSAVGRPVRWLAGFTAVTIEPGERRAVEIPISRIDLAYWSTTAGRWVVEPGEYAVSVGASSRDLRVTATVTVAGDEPTQPFTRDSTLAELLADPAAAQTILAILG</sequence>